<evidence type="ECO:0008006" key="5">
    <source>
        <dbReference type="Google" id="ProtNLM"/>
    </source>
</evidence>
<gene>
    <name evidence="3" type="ORF">ASPACDRAFT_38703</name>
</gene>
<proteinExistence type="predicted"/>
<keyword evidence="4" id="KW-1185">Reference proteome</keyword>
<dbReference type="Pfam" id="PF11927">
    <property type="entry name" value="HODM_asu-like"/>
    <property type="match status" value="1"/>
</dbReference>
<name>A0A1L9X9N0_ASPA1</name>
<dbReference type="InterPro" id="IPR021848">
    <property type="entry name" value="HODM_asu-like"/>
</dbReference>
<dbReference type="STRING" id="690307.A0A1L9X9N0"/>
<evidence type="ECO:0000313" key="3">
    <source>
        <dbReference type="EMBL" id="OJK05133.1"/>
    </source>
</evidence>
<evidence type="ECO:0000256" key="1">
    <source>
        <dbReference type="SAM" id="MobiDB-lite"/>
    </source>
</evidence>
<dbReference type="GeneID" id="30974304"/>
<sequence>MDLLTSTVDASILYVERYPFSIVFLVLTLWLFGRFIRGQPNSIDNVVSEAEKAGYPPIEPLHSFDWETTEPLQFRPFKAKYHLTMALSNLDISTLIPIDKTYRSRLAYRQSLLSKYPSVVIGVTPTAETEGSLAHSAVRELYEFVLGVYLPTRYPGVFDLVDSPGSSSSSSSSNLGPASSTSDAKEESGLAETTATTETKPKYLLNRITNRNLPTRCPISAREALTTLGTVVDEDFLILLPTSRVGPPRGDEEEEAEEDEYTLQAYTTFYPAGFDTREKLGRTLPAIHDPVPRYKGKLEKSMDRFFARLEVGRFVQRVNWSVTTGTELFAAFGGIHGDTTNDGGEEKGGRDDGVMGLDELNVDDTFLRCERQTLHRLPKTKALVFTFHTYTYPIRTVKEEGLGEELAQAIDGLKGGSVPEMWWYKRGAVWGVAVKAYLRG</sequence>
<accession>A0A1L9X9N0</accession>
<dbReference type="VEuPathDB" id="FungiDB:ASPACDRAFT_38703"/>
<evidence type="ECO:0000256" key="2">
    <source>
        <dbReference type="SAM" id="Phobius"/>
    </source>
</evidence>
<feature type="transmembrane region" description="Helical" evidence="2">
    <location>
        <begin position="12"/>
        <end position="32"/>
    </location>
</feature>
<reference evidence="4" key="1">
    <citation type="journal article" date="2017" name="Genome Biol.">
        <title>Comparative genomics reveals high biological diversity and specific adaptations in the industrially and medically important fungal genus Aspergillus.</title>
        <authorList>
            <person name="de Vries R.P."/>
            <person name="Riley R."/>
            <person name="Wiebenga A."/>
            <person name="Aguilar-Osorio G."/>
            <person name="Amillis S."/>
            <person name="Uchima C.A."/>
            <person name="Anderluh G."/>
            <person name="Asadollahi M."/>
            <person name="Askin M."/>
            <person name="Barry K."/>
            <person name="Battaglia E."/>
            <person name="Bayram O."/>
            <person name="Benocci T."/>
            <person name="Braus-Stromeyer S.A."/>
            <person name="Caldana C."/>
            <person name="Canovas D."/>
            <person name="Cerqueira G.C."/>
            <person name="Chen F."/>
            <person name="Chen W."/>
            <person name="Choi C."/>
            <person name="Clum A."/>
            <person name="Dos Santos R.A."/>
            <person name="Damasio A.R."/>
            <person name="Diallinas G."/>
            <person name="Emri T."/>
            <person name="Fekete E."/>
            <person name="Flipphi M."/>
            <person name="Freyberg S."/>
            <person name="Gallo A."/>
            <person name="Gournas C."/>
            <person name="Habgood R."/>
            <person name="Hainaut M."/>
            <person name="Harispe M.L."/>
            <person name="Henrissat B."/>
            <person name="Hilden K.S."/>
            <person name="Hope R."/>
            <person name="Hossain A."/>
            <person name="Karabika E."/>
            <person name="Karaffa L."/>
            <person name="Karanyi Z."/>
            <person name="Krasevec N."/>
            <person name="Kuo A."/>
            <person name="Kusch H."/>
            <person name="LaButti K."/>
            <person name="Lagendijk E.L."/>
            <person name="Lapidus A."/>
            <person name="Levasseur A."/>
            <person name="Lindquist E."/>
            <person name="Lipzen A."/>
            <person name="Logrieco A.F."/>
            <person name="MacCabe A."/>
            <person name="Maekelae M.R."/>
            <person name="Malavazi I."/>
            <person name="Melin P."/>
            <person name="Meyer V."/>
            <person name="Mielnichuk N."/>
            <person name="Miskei M."/>
            <person name="Molnar A.P."/>
            <person name="Mule G."/>
            <person name="Ngan C.Y."/>
            <person name="Orejas M."/>
            <person name="Orosz E."/>
            <person name="Ouedraogo J.P."/>
            <person name="Overkamp K.M."/>
            <person name="Park H.-S."/>
            <person name="Perrone G."/>
            <person name="Piumi F."/>
            <person name="Punt P.J."/>
            <person name="Ram A.F."/>
            <person name="Ramon A."/>
            <person name="Rauscher S."/>
            <person name="Record E."/>
            <person name="Riano-Pachon D.M."/>
            <person name="Robert V."/>
            <person name="Roehrig J."/>
            <person name="Ruller R."/>
            <person name="Salamov A."/>
            <person name="Salih N.S."/>
            <person name="Samson R.A."/>
            <person name="Sandor E."/>
            <person name="Sanguinetti M."/>
            <person name="Schuetze T."/>
            <person name="Sepcic K."/>
            <person name="Shelest E."/>
            <person name="Sherlock G."/>
            <person name="Sophianopoulou V."/>
            <person name="Squina F.M."/>
            <person name="Sun H."/>
            <person name="Susca A."/>
            <person name="Todd R.B."/>
            <person name="Tsang A."/>
            <person name="Unkles S.E."/>
            <person name="van de Wiele N."/>
            <person name="van Rossen-Uffink D."/>
            <person name="Oliveira J.V."/>
            <person name="Vesth T.C."/>
            <person name="Visser J."/>
            <person name="Yu J.-H."/>
            <person name="Zhou M."/>
            <person name="Andersen M.R."/>
            <person name="Archer D.B."/>
            <person name="Baker S.E."/>
            <person name="Benoit I."/>
            <person name="Brakhage A.A."/>
            <person name="Braus G.H."/>
            <person name="Fischer R."/>
            <person name="Frisvad J.C."/>
            <person name="Goldman G.H."/>
            <person name="Houbraken J."/>
            <person name="Oakley B."/>
            <person name="Pocsi I."/>
            <person name="Scazzocchio C."/>
            <person name="Seiboth B."/>
            <person name="vanKuyk P.A."/>
            <person name="Wortman J."/>
            <person name="Dyer P.S."/>
            <person name="Grigoriev I.V."/>
        </authorList>
    </citation>
    <scope>NUCLEOTIDE SEQUENCE [LARGE SCALE GENOMIC DNA]</scope>
    <source>
        <strain evidence="4">ATCC 16872 / CBS 172.66 / WB 5094</strain>
    </source>
</reference>
<keyword evidence="2" id="KW-0472">Membrane</keyword>
<dbReference type="AlphaFoldDB" id="A0A1L9X9N0"/>
<dbReference type="EMBL" id="KV878970">
    <property type="protein sequence ID" value="OJK05133.1"/>
    <property type="molecule type" value="Genomic_DNA"/>
</dbReference>
<dbReference type="OrthoDB" id="5043642at2759"/>
<feature type="region of interest" description="Disordered" evidence="1">
    <location>
        <begin position="163"/>
        <end position="198"/>
    </location>
</feature>
<keyword evidence="2" id="KW-1133">Transmembrane helix</keyword>
<evidence type="ECO:0000313" key="4">
    <source>
        <dbReference type="Proteomes" id="UP000184546"/>
    </source>
</evidence>
<protein>
    <recommendedName>
        <fullName evidence="5">Mannosyltransferase</fullName>
    </recommendedName>
</protein>
<dbReference type="Proteomes" id="UP000184546">
    <property type="component" value="Unassembled WGS sequence"/>
</dbReference>
<feature type="compositionally biased region" description="Low complexity" evidence="1">
    <location>
        <begin position="163"/>
        <end position="182"/>
    </location>
</feature>
<dbReference type="OMA" id="TYRYPIQ"/>
<organism evidence="3 4">
    <name type="scientific">Aspergillus aculeatus (strain ATCC 16872 / CBS 172.66 / WB 5094)</name>
    <dbReference type="NCBI Taxonomy" id="690307"/>
    <lineage>
        <taxon>Eukaryota</taxon>
        <taxon>Fungi</taxon>
        <taxon>Dikarya</taxon>
        <taxon>Ascomycota</taxon>
        <taxon>Pezizomycotina</taxon>
        <taxon>Eurotiomycetes</taxon>
        <taxon>Eurotiomycetidae</taxon>
        <taxon>Eurotiales</taxon>
        <taxon>Aspergillaceae</taxon>
        <taxon>Aspergillus</taxon>
        <taxon>Aspergillus subgen. Circumdati</taxon>
    </lineage>
</organism>
<dbReference type="RefSeq" id="XP_020061472.1">
    <property type="nucleotide sequence ID" value="XM_020200490.1"/>
</dbReference>
<keyword evidence="2" id="KW-0812">Transmembrane</keyword>